<dbReference type="Proteomes" id="UP000218767">
    <property type="component" value="Unassembled WGS sequence"/>
</dbReference>
<feature type="transmembrane region" description="Helical" evidence="8">
    <location>
        <begin position="187"/>
        <end position="206"/>
    </location>
</feature>
<reference evidence="10" key="1">
    <citation type="submission" date="2017-08" db="EMBL/GenBank/DDBJ databases">
        <title>A dynamic microbial community with high functional redundancy inhabits the cold, oxic subseafloor aquifer.</title>
        <authorList>
            <person name="Tully B.J."/>
            <person name="Wheat C.G."/>
            <person name="Glazer B.T."/>
            <person name="Huber J.A."/>
        </authorList>
    </citation>
    <scope>NUCLEOTIDE SEQUENCE [LARGE SCALE GENOMIC DNA]</scope>
</reference>
<evidence type="ECO:0000313" key="10">
    <source>
        <dbReference type="Proteomes" id="UP000218767"/>
    </source>
</evidence>
<evidence type="ECO:0000256" key="8">
    <source>
        <dbReference type="SAM" id="Phobius"/>
    </source>
</evidence>
<evidence type="ECO:0000256" key="2">
    <source>
        <dbReference type="ARBA" id="ARBA00007935"/>
    </source>
</evidence>
<sequence>MIAQKQILLLISLTVFSVASIAFSLLSGSVDITVAQLAESIFSSEPSLNSQVLQEIRVPRTLAAFVTGGLLALAGAIMQVLLRNPLADPYILGISGGAAVGALSAILVGATGFWLSNAAFAGALFSIFLVFGIANKFGNWSVTRLLLTGVVVSAGWGAVINILLTTSSTNNVQSMLFWLMGDLSQSSVNPAHYLLLLIGLVGGLAVSRSLNVLIRGELLAVSLGVNVQSLRLLLFFSASVFTATAVTIAGSVGFVGLIIPHMLRLVGARDHRILIPSCVLLGGSFLVLADSLARTLIAPQQLPVGVVTAVIGVPAFILILRSTIRK</sequence>
<feature type="transmembrane region" description="Helical" evidence="8">
    <location>
        <begin position="89"/>
        <end position="108"/>
    </location>
</feature>
<feature type="transmembrane region" description="Helical" evidence="8">
    <location>
        <begin position="145"/>
        <end position="167"/>
    </location>
</feature>
<feature type="transmembrane region" description="Helical" evidence="8">
    <location>
        <begin position="114"/>
        <end position="133"/>
    </location>
</feature>
<dbReference type="GO" id="GO:0022857">
    <property type="term" value="F:transmembrane transporter activity"/>
    <property type="evidence" value="ECO:0007669"/>
    <property type="project" value="InterPro"/>
</dbReference>
<comment type="subcellular location">
    <subcellularLocation>
        <location evidence="1">Cell membrane</location>
        <topology evidence="1">Multi-pass membrane protein</topology>
    </subcellularLocation>
</comment>
<evidence type="ECO:0000256" key="4">
    <source>
        <dbReference type="ARBA" id="ARBA00022475"/>
    </source>
</evidence>
<evidence type="ECO:0000256" key="1">
    <source>
        <dbReference type="ARBA" id="ARBA00004651"/>
    </source>
</evidence>
<dbReference type="InterPro" id="IPR037294">
    <property type="entry name" value="ABC_BtuC-like"/>
</dbReference>
<feature type="transmembrane region" description="Helical" evidence="8">
    <location>
        <begin position="301"/>
        <end position="320"/>
    </location>
</feature>
<proteinExistence type="inferred from homology"/>
<protein>
    <submittedName>
        <fullName evidence="9">ABC transporter permease</fullName>
    </submittedName>
</protein>
<dbReference type="PANTHER" id="PTHR30472">
    <property type="entry name" value="FERRIC ENTEROBACTIN TRANSPORT SYSTEM PERMEASE PROTEIN"/>
    <property type="match status" value="1"/>
</dbReference>
<dbReference type="FunFam" id="1.10.3470.10:FF:000001">
    <property type="entry name" value="Vitamin B12 ABC transporter permease BtuC"/>
    <property type="match status" value="1"/>
</dbReference>
<dbReference type="Pfam" id="PF01032">
    <property type="entry name" value="FecCD"/>
    <property type="match status" value="1"/>
</dbReference>
<evidence type="ECO:0000256" key="3">
    <source>
        <dbReference type="ARBA" id="ARBA00022448"/>
    </source>
</evidence>
<dbReference type="PANTHER" id="PTHR30472:SF25">
    <property type="entry name" value="ABC TRANSPORTER PERMEASE PROTEIN MJ0876-RELATED"/>
    <property type="match status" value="1"/>
</dbReference>
<comment type="similarity">
    <text evidence="2">Belongs to the binding-protein-dependent transport system permease family. FecCD subfamily.</text>
</comment>
<keyword evidence="6 8" id="KW-1133">Transmembrane helix</keyword>
<keyword evidence="7 8" id="KW-0472">Membrane</keyword>
<dbReference type="GO" id="GO:0005886">
    <property type="term" value="C:plasma membrane"/>
    <property type="evidence" value="ECO:0007669"/>
    <property type="project" value="UniProtKB-SubCell"/>
</dbReference>
<dbReference type="EMBL" id="NVUL01000003">
    <property type="protein sequence ID" value="PCI81908.1"/>
    <property type="molecule type" value="Genomic_DNA"/>
</dbReference>
<comment type="caution">
    <text evidence="9">The sequence shown here is derived from an EMBL/GenBank/DDBJ whole genome shotgun (WGS) entry which is preliminary data.</text>
</comment>
<keyword evidence="5 8" id="KW-0812">Transmembrane</keyword>
<dbReference type="CDD" id="cd06550">
    <property type="entry name" value="TM_ABC_iron-siderophores_like"/>
    <property type="match status" value="1"/>
</dbReference>
<feature type="transmembrane region" description="Helical" evidence="8">
    <location>
        <begin position="240"/>
        <end position="259"/>
    </location>
</feature>
<evidence type="ECO:0000256" key="5">
    <source>
        <dbReference type="ARBA" id="ARBA00022692"/>
    </source>
</evidence>
<evidence type="ECO:0000256" key="7">
    <source>
        <dbReference type="ARBA" id="ARBA00023136"/>
    </source>
</evidence>
<dbReference type="AlphaFoldDB" id="A0A2A4XH06"/>
<feature type="transmembrane region" description="Helical" evidence="8">
    <location>
        <begin position="271"/>
        <end position="289"/>
    </location>
</feature>
<dbReference type="Gene3D" id="1.10.3470.10">
    <property type="entry name" value="ABC transporter involved in vitamin B12 uptake, BtuC"/>
    <property type="match status" value="1"/>
</dbReference>
<keyword evidence="3" id="KW-0813">Transport</keyword>
<keyword evidence="4" id="KW-1003">Cell membrane</keyword>
<dbReference type="SUPFAM" id="SSF81345">
    <property type="entry name" value="ABC transporter involved in vitamin B12 uptake, BtuC"/>
    <property type="match status" value="1"/>
</dbReference>
<dbReference type="InterPro" id="IPR000522">
    <property type="entry name" value="ABC_transptr_permease_BtuC"/>
</dbReference>
<name>A0A2A4XH06_9GAMM</name>
<feature type="transmembrane region" description="Helical" evidence="8">
    <location>
        <begin position="218"/>
        <end position="234"/>
    </location>
</feature>
<organism evidence="9 10">
    <name type="scientific">SAR86 cluster bacterium</name>
    <dbReference type="NCBI Taxonomy" id="2030880"/>
    <lineage>
        <taxon>Bacteria</taxon>
        <taxon>Pseudomonadati</taxon>
        <taxon>Pseudomonadota</taxon>
        <taxon>Gammaproteobacteria</taxon>
        <taxon>SAR86 cluster</taxon>
    </lineage>
</organism>
<gene>
    <name evidence="9" type="ORF">COB20_01215</name>
</gene>
<feature type="transmembrane region" description="Helical" evidence="8">
    <location>
        <begin position="61"/>
        <end position="82"/>
    </location>
</feature>
<evidence type="ECO:0000256" key="6">
    <source>
        <dbReference type="ARBA" id="ARBA00022989"/>
    </source>
</evidence>
<evidence type="ECO:0000313" key="9">
    <source>
        <dbReference type="EMBL" id="PCI81908.1"/>
    </source>
</evidence>
<accession>A0A2A4XH06</accession>